<dbReference type="KEGG" id="theu:HPC62_04710"/>
<name>A0A6M8B360_9CYAN</name>
<dbReference type="EMBL" id="CP053661">
    <property type="protein sequence ID" value="QKD81579.1"/>
    <property type="molecule type" value="Genomic_DNA"/>
</dbReference>
<evidence type="ECO:0000313" key="2">
    <source>
        <dbReference type="Proteomes" id="UP000505210"/>
    </source>
</evidence>
<dbReference type="Proteomes" id="UP000505210">
    <property type="component" value="Chromosome"/>
</dbReference>
<protein>
    <submittedName>
        <fullName evidence="1">Uncharacterized protein</fullName>
    </submittedName>
</protein>
<evidence type="ECO:0000313" key="1">
    <source>
        <dbReference type="EMBL" id="QKD81579.1"/>
    </source>
</evidence>
<reference evidence="1 2" key="1">
    <citation type="submission" date="2020-05" db="EMBL/GenBank/DDBJ databases">
        <title>Complete genome sequence of of a novel Thermoleptolyngbya strain isolated from hot springs of Ganzi, Sichuan China.</title>
        <authorList>
            <person name="Tang J."/>
            <person name="Daroch M."/>
            <person name="Li L."/>
            <person name="Waleron K."/>
            <person name="Waleron M."/>
            <person name="Waleron M."/>
        </authorList>
    </citation>
    <scope>NUCLEOTIDE SEQUENCE [LARGE SCALE GENOMIC DNA]</scope>
    <source>
        <strain evidence="1 2">PKUAC-SCTA183</strain>
    </source>
</reference>
<accession>A0A6M8B360</accession>
<sequence>MSDRVQLHYAVQFIAAVGAALGKPQPDGSQVTLDWDEALFGFIGKPIPDTSIQLVLLPGLLTSVILKDGAAIASLPLAGQTMQQALDWHKAELAKLGVATDSIKLLEYPPDDFPDHLLAHGAAFEFGNSAGREAVAAYFAQTQPLLAKIVAENPAAAAIAIWPHHFDMATLMTYAGSTEADTKYLGVGLSPGDPSYGEPYWYISPYPYPELSNLPALESGNWHTDHWVGAVLKATQITKAEDLPTFIDRTVSIAKQILSVP</sequence>
<keyword evidence="2" id="KW-1185">Reference proteome</keyword>
<proteinExistence type="predicted"/>
<dbReference type="RefSeq" id="WP_172353973.1">
    <property type="nucleotide sequence ID" value="NZ_CP053661.1"/>
</dbReference>
<organism evidence="1 2">
    <name type="scientific">Thermoleptolyngbya sichuanensis A183</name>
    <dbReference type="NCBI Taxonomy" id="2737172"/>
    <lineage>
        <taxon>Bacteria</taxon>
        <taxon>Bacillati</taxon>
        <taxon>Cyanobacteriota</taxon>
        <taxon>Cyanophyceae</taxon>
        <taxon>Oculatellales</taxon>
        <taxon>Oculatellaceae</taxon>
        <taxon>Thermoleptolyngbya</taxon>
        <taxon>Thermoleptolyngbya sichuanensis</taxon>
    </lineage>
</organism>
<dbReference type="AlphaFoldDB" id="A0A6M8B360"/>
<gene>
    <name evidence="1" type="ORF">HPC62_04710</name>
</gene>